<reference evidence="1 2" key="1">
    <citation type="submission" date="2018-12" db="EMBL/GenBank/DDBJ databases">
        <authorList>
            <consortium name="Pathogen Informatics"/>
        </authorList>
    </citation>
    <scope>NUCLEOTIDE SEQUENCE [LARGE SCALE GENOMIC DNA]</scope>
    <source>
        <strain evidence="1 2">NCTC13071</strain>
    </source>
</reference>
<gene>
    <name evidence="1" type="ORF">NCTC13071_01154</name>
</gene>
<dbReference type="AlphaFoldDB" id="A0A3S4T1T0"/>
<dbReference type="KEGG" id="poc:NCTC13071_01154"/>
<accession>A0A3S4T1T0</accession>
<name>A0A3S4T1T0_9BACT</name>
<protein>
    <submittedName>
        <fullName evidence="1">Uncharacterized protein</fullName>
    </submittedName>
</protein>
<dbReference type="Proteomes" id="UP000274578">
    <property type="component" value="Chromosome 1"/>
</dbReference>
<organism evidence="1 2">
    <name type="scientific">Segatella oris</name>
    <dbReference type="NCBI Taxonomy" id="28135"/>
    <lineage>
        <taxon>Bacteria</taxon>
        <taxon>Pseudomonadati</taxon>
        <taxon>Bacteroidota</taxon>
        <taxon>Bacteroidia</taxon>
        <taxon>Bacteroidales</taxon>
        <taxon>Prevotellaceae</taxon>
        <taxon>Segatella</taxon>
    </lineage>
</organism>
<sequence>MNLLRILLIIDTKKSISDRHFAKSFNCNSNYGYN</sequence>
<dbReference type="EMBL" id="LR134384">
    <property type="protein sequence ID" value="VEH15159.1"/>
    <property type="molecule type" value="Genomic_DNA"/>
</dbReference>
<proteinExistence type="predicted"/>
<evidence type="ECO:0000313" key="1">
    <source>
        <dbReference type="EMBL" id="VEH15159.1"/>
    </source>
</evidence>
<evidence type="ECO:0000313" key="2">
    <source>
        <dbReference type="Proteomes" id="UP000274578"/>
    </source>
</evidence>